<evidence type="ECO:0000256" key="1">
    <source>
        <dbReference type="SAM" id="Coils"/>
    </source>
</evidence>
<feature type="compositionally biased region" description="Basic and acidic residues" evidence="2">
    <location>
        <begin position="314"/>
        <end position="324"/>
    </location>
</feature>
<feature type="compositionally biased region" description="Basic and acidic residues" evidence="2">
    <location>
        <begin position="912"/>
        <end position="924"/>
    </location>
</feature>
<feature type="compositionally biased region" description="Pro residues" evidence="2">
    <location>
        <begin position="292"/>
        <end position="304"/>
    </location>
</feature>
<feature type="region of interest" description="Disordered" evidence="2">
    <location>
        <begin position="1100"/>
        <end position="1119"/>
    </location>
</feature>
<reference evidence="3" key="2">
    <citation type="submission" date="2020-05" db="UniProtKB">
        <authorList>
            <consortium name="EnsemblMetazoa"/>
        </authorList>
    </citation>
    <scope>IDENTIFICATION</scope>
    <source>
        <strain evidence="3">WRAIR2</strain>
    </source>
</reference>
<evidence type="ECO:0000313" key="3">
    <source>
        <dbReference type="EnsemblMetazoa" id="ADIR015706-PA"/>
    </source>
</evidence>
<accession>A0A1Y9H2J6</accession>
<dbReference type="EnsemblMetazoa" id="ADIR015706-RA">
    <property type="protein sequence ID" value="ADIR015706-PA"/>
    <property type="gene ID" value="ADIR015706"/>
</dbReference>
<feature type="compositionally biased region" description="Low complexity" evidence="2">
    <location>
        <begin position="1"/>
        <end position="12"/>
    </location>
</feature>
<proteinExistence type="predicted"/>
<reference evidence="4" key="1">
    <citation type="submission" date="2013-03" db="EMBL/GenBank/DDBJ databases">
        <title>The Genome Sequence of Anopheles dirus WRAIR2.</title>
        <authorList>
            <consortium name="The Broad Institute Genomics Platform"/>
            <person name="Neafsey D.E."/>
            <person name="Walton C."/>
            <person name="Walker B."/>
            <person name="Young S.K."/>
            <person name="Zeng Q."/>
            <person name="Gargeya S."/>
            <person name="Fitzgerald M."/>
            <person name="Haas B."/>
            <person name="Abouelleil A."/>
            <person name="Allen A.W."/>
            <person name="Alvarado L."/>
            <person name="Arachchi H.M."/>
            <person name="Berlin A.M."/>
            <person name="Chapman S.B."/>
            <person name="Gainer-Dewar J."/>
            <person name="Goldberg J."/>
            <person name="Griggs A."/>
            <person name="Gujja S."/>
            <person name="Hansen M."/>
            <person name="Howarth C."/>
            <person name="Imamovic A."/>
            <person name="Ireland A."/>
            <person name="Larimer J."/>
            <person name="McCowan C."/>
            <person name="Murphy C."/>
            <person name="Pearson M."/>
            <person name="Poon T.W."/>
            <person name="Priest M."/>
            <person name="Roberts A."/>
            <person name="Saif S."/>
            <person name="Shea T."/>
            <person name="Sisk P."/>
            <person name="Sykes S."/>
            <person name="Wortman J."/>
            <person name="Nusbaum C."/>
            <person name="Birren B."/>
        </authorList>
    </citation>
    <scope>NUCLEOTIDE SEQUENCE [LARGE SCALE GENOMIC DNA]</scope>
    <source>
        <strain evidence="4">WRAIR2</strain>
    </source>
</reference>
<organism evidence="3 4">
    <name type="scientific">Anopheles dirus</name>
    <dbReference type="NCBI Taxonomy" id="7168"/>
    <lineage>
        <taxon>Eukaryota</taxon>
        <taxon>Metazoa</taxon>
        <taxon>Ecdysozoa</taxon>
        <taxon>Arthropoda</taxon>
        <taxon>Hexapoda</taxon>
        <taxon>Insecta</taxon>
        <taxon>Pterygota</taxon>
        <taxon>Neoptera</taxon>
        <taxon>Endopterygota</taxon>
        <taxon>Diptera</taxon>
        <taxon>Nematocera</taxon>
        <taxon>Culicoidea</taxon>
        <taxon>Culicidae</taxon>
        <taxon>Anophelinae</taxon>
        <taxon>Anopheles</taxon>
    </lineage>
</organism>
<feature type="compositionally biased region" description="Basic and acidic residues" evidence="2">
    <location>
        <begin position="145"/>
        <end position="154"/>
    </location>
</feature>
<feature type="compositionally biased region" description="Acidic residues" evidence="2">
    <location>
        <begin position="512"/>
        <end position="534"/>
    </location>
</feature>
<keyword evidence="4" id="KW-1185">Reference proteome</keyword>
<feature type="compositionally biased region" description="Basic and acidic residues" evidence="2">
    <location>
        <begin position="20"/>
        <end position="31"/>
    </location>
</feature>
<feature type="compositionally biased region" description="Low complexity" evidence="2">
    <location>
        <begin position="159"/>
        <end position="225"/>
    </location>
</feature>
<sequence>MAESKPTTTATSPSPPPPPEDSKLDGGRESPRVPPVSTPEAGRPDSPSPSPTPADEKPVKKEQLDDAETRMVNNELEASPEESEEPKEEPDPAPESPRPEENEREAVLPAVVKEDTKEAVPVPVTMEKRQKEDDALDAASGEPKVAGEEGNDHSRRSRSSSSSSSSTSGGSSSSNSTSAGAIGASRSSSSQSSNSSRSNSDSEGASSAKRVKLEPVVEQQQQQEEQPQRKKSKKKKRKESQPVTTMTTTTTASASTDEQRPISQSPRADSNEVPCSEMEPVAPATEEVRTLPSPPPVTPAPPSPAQESLGKLTPKAEQKDREQETLLLPPPPPPPPLPAPTPRSIGGKVSTGVAPVLEKPDSARLTADLQSCQRQLAEVRSKYDVTRKELHATKRKLKRMSVRLNGVTSGGPAPVGAGMVGNASPHVLPVAQPDEDRNRKWREPMILAAMKIKTAMGIQAYKSLIKDGELLLPSLRTITRYLESLRKSGGVGSVAGLAMPPAPKTVNHQPMEVDDVGADEEDDEEDEEDDDDEHDDGREAQQQHAKKKPSKANGGSAGRTIDHNRNEQRRHPAFQHHQLHRRHGTDVQLQDIKTEHDPVSFTASPDINYYQHNADDDDDEDEDGYQDPTALLEGCRYDAVSGMQLNGEDGSYQYAHQGAAQQHQQQQQQQTLSQAQIEFLKSMVGFRKKWTPYELRTCNDIRRIIGSREYDSLRKNDGMPLPSVKTLRKYRHAAQLPDGVDVMGRKRKLNELDDSPPSQQRTVPRYGAAGDGGPGAAESGQTTGTRVLFPFGNDSDKELLKPEHDPEGGHFDVSALTLPQISFLQTLTMNTKGFSDYELQRSLELKNELGSGNYETLRKQEFLNIPTLAMLTRYEQDNGLEDLSRHAGRQSGNKRRRREEDAAALELAQEQEAQRQRELEEQQAREQQQQQQQEQEQEHQRQLELYNRLTQADPSRHPLFDSIAGDVSPTEGTDPAAAAAALAAAMAAAAAAGLHPSQLDHLNGTAAGDDSSMSIFEHHSIFDKDTPTFDMTKLSPAHVEFLNTLPENPKRWTQEMINSALDIKNEIGTRDYEILRRQGIPLPAARTLRRHKDIRNKADRAMSEPGEIVPGAAGGGGDAAAPVVTPAGVVG</sequence>
<protein>
    <submittedName>
        <fullName evidence="3">Uncharacterized protein</fullName>
    </submittedName>
</protein>
<dbReference type="Proteomes" id="UP000075884">
    <property type="component" value="Unassembled WGS sequence"/>
</dbReference>
<feature type="compositionally biased region" description="Acidic residues" evidence="2">
    <location>
        <begin position="615"/>
        <end position="625"/>
    </location>
</feature>
<feature type="compositionally biased region" description="Basic residues" evidence="2">
    <location>
        <begin position="229"/>
        <end position="238"/>
    </location>
</feature>
<dbReference type="VEuPathDB" id="VectorBase:ADIR015706"/>
<dbReference type="PANTHER" id="PTHR48125:SF10">
    <property type="entry name" value="OS12G0136300 PROTEIN"/>
    <property type="match status" value="1"/>
</dbReference>
<feature type="compositionally biased region" description="Acidic residues" evidence="2">
    <location>
        <begin position="78"/>
        <end position="92"/>
    </location>
</feature>
<feature type="compositionally biased region" description="Basic and acidic residues" evidence="2">
    <location>
        <begin position="794"/>
        <end position="810"/>
    </location>
</feature>
<feature type="region of interest" description="Disordered" evidence="2">
    <location>
        <begin position="491"/>
        <end position="566"/>
    </location>
</feature>
<name>A0A1Y9H2J6_9DIPT</name>
<evidence type="ECO:0000256" key="2">
    <source>
        <dbReference type="SAM" id="MobiDB-lite"/>
    </source>
</evidence>
<feature type="region of interest" description="Disordered" evidence="2">
    <location>
        <begin position="749"/>
        <end position="812"/>
    </location>
</feature>
<feature type="compositionally biased region" description="Basic and acidic residues" evidence="2">
    <location>
        <begin position="54"/>
        <end position="69"/>
    </location>
</feature>
<feature type="compositionally biased region" description="Low complexity" evidence="2">
    <location>
        <begin position="244"/>
        <end position="256"/>
    </location>
</feature>
<evidence type="ECO:0000313" key="4">
    <source>
        <dbReference type="Proteomes" id="UP000075884"/>
    </source>
</evidence>
<feature type="compositionally biased region" description="Low complexity" evidence="2">
    <location>
        <begin position="925"/>
        <end position="934"/>
    </location>
</feature>
<feature type="region of interest" description="Disordered" evidence="2">
    <location>
        <begin position="598"/>
        <end position="627"/>
    </location>
</feature>
<feature type="compositionally biased region" description="Basic residues" evidence="2">
    <location>
        <begin position="886"/>
        <end position="897"/>
    </location>
</feature>
<feature type="compositionally biased region" description="Pro residues" evidence="2">
    <location>
        <begin position="328"/>
        <end position="341"/>
    </location>
</feature>
<dbReference type="AlphaFoldDB" id="A0A1Y9H2J6"/>
<keyword evidence="1" id="KW-0175">Coiled coil</keyword>
<feature type="coiled-coil region" evidence="1">
    <location>
        <begin position="362"/>
        <end position="389"/>
    </location>
</feature>
<feature type="region of interest" description="Disordered" evidence="2">
    <location>
        <begin position="882"/>
        <end position="941"/>
    </location>
</feature>
<feature type="region of interest" description="Disordered" evidence="2">
    <location>
        <begin position="1"/>
        <end position="347"/>
    </location>
</feature>
<feature type="compositionally biased region" description="Basic and acidic residues" evidence="2">
    <location>
        <begin position="97"/>
        <end position="118"/>
    </location>
</feature>
<dbReference type="PANTHER" id="PTHR48125">
    <property type="entry name" value="LP07818P1"/>
    <property type="match status" value="1"/>
</dbReference>